<name>A0A7K8SZ14_9AVES</name>
<feature type="non-terminal residue" evidence="9">
    <location>
        <position position="431"/>
    </location>
</feature>
<keyword evidence="5 8" id="KW-1133">Transmembrane helix</keyword>
<evidence type="ECO:0000256" key="3">
    <source>
        <dbReference type="ARBA" id="ARBA00022597"/>
    </source>
</evidence>
<protein>
    <submittedName>
        <fullName evidence="9">S35A5 protein</fullName>
    </submittedName>
</protein>
<evidence type="ECO:0000256" key="8">
    <source>
        <dbReference type="SAM" id="Phobius"/>
    </source>
</evidence>
<feature type="non-terminal residue" evidence="9">
    <location>
        <position position="1"/>
    </location>
</feature>
<reference evidence="9 10" key="1">
    <citation type="submission" date="2019-09" db="EMBL/GenBank/DDBJ databases">
        <title>Bird 10,000 Genomes (B10K) Project - Family phase.</title>
        <authorList>
            <person name="Zhang G."/>
        </authorList>
    </citation>
    <scope>NUCLEOTIDE SEQUENCE [LARGE SCALE GENOMIC DNA]</scope>
    <source>
        <strain evidence="9">B10K-CU-031-10</strain>
        <tissue evidence="9">Muscle</tissue>
    </source>
</reference>
<dbReference type="PANTHER" id="PTHR10231">
    <property type="entry name" value="NUCLEOTIDE-SUGAR TRANSMEMBRANE TRANSPORTER"/>
    <property type="match status" value="1"/>
</dbReference>
<accession>A0A7K8SZ14</accession>
<dbReference type="PIRSF" id="PIRSF005799">
    <property type="entry name" value="UDP-gal_transpt"/>
    <property type="match status" value="1"/>
</dbReference>
<dbReference type="GO" id="GO:0000139">
    <property type="term" value="C:Golgi membrane"/>
    <property type="evidence" value="ECO:0007669"/>
    <property type="project" value="UniProtKB-SubCell"/>
</dbReference>
<comment type="similarity">
    <text evidence="2">Belongs to the nucleotide-sugar transporter family. SLC35A subfamily.</text>
</comment>
<feature type="transmembrane region" description="Helical" evidence="8">
    <location>
        <begin position="149"/>
        <end position="167"/>
    </location>
</feature>
<gene>
    <name evidence="9" type="primary">Slc35a5</name>
    <name evidence="9" type="ORF">NYCBRA_R14080</name>
</gene>
<feature type="transmembrane region" description="Helical" evidence="8">
    <location>
        <begin position="236"/>
        <end position="256"/>
    </location>
</feature>
<feature type="transmembrane region" description="Helical" evidence="8">
    <location>
        <begin position="122"/>
        <end position="142"/>
    </location>
</feature>
<dbReference type="InterPro" id="IPR037185">
    <property type="entry name" value="EmrE-like"/>
</dbReference>
<dbReference type="EMBL" id="VWZB01000263">
    <property type="protein sequence ID" value="NXF34400.1"/>
    <property type="molecule type" value="Genomic_DNA"/>
</dbReference>
<dbReference type="Pfam" id="PF04142">
    <property type="entry name" value="Nuc_sug_transp"/>
    <property type="match status" value="1"/>
</dbReference>
<feature type="region of interest" description="Disordered" evidence="7">
    <location>
        <begin position="403"/>
        <end position="431"/>
    </location>
</feature>
<evidence type="ECO:0000313" key="9">
    <source>
        <dbReference type="EMBL" id="NXF34400.1"/>
    </source>
</evidence>
<feature type="compositionally biased region" description="Basic and acidic residues" evidence="7">
    <location>
        <begin position="403"/>
        <end position="418"/>
    </location>
</feature>
<feature type="transmembrane region" description="Helical" evidence="8">
    <location>
        <begin position="277"/>
        <end position="293"/>
    </location>
</feature>
<keyword evidence="4 8" id="KW-0812">Transmembrane</keyword>
<comment type="subcellular location">
    <subcellularLocation>
        <location evidence="1">Golgi apparatus membrane</location>
        <topology evidence="1">Multi-pass membrane protein</topology>
    </subcellularLocation>
</comment>
<evidence type="ECO:0000256" key="6">
    <source>
        <dbReference type="ARBA" id="ARBA00023136"/>
    </source>
</evidence>
<dbReference type="InterPro" id="IPR007271">
    <property type="entry name" value="Nuc_sug_transpt"/>
</dbReference>
<proteinExistence type="inferred from homology"/>
<feature type="transmembrane region" description="Helical" evidence="8">
    <location>
        <begin position="337"/>
        <end position="357"/>
    </location>
</feature>
<dbReference type="AlphaFoldDB" id="A0A7K8SZ14"/>
<comment type="caution">
    <text evidence="9">The sequence shown here is derived from an EMBL/GenBank/DDBJ whole genome shotgun (WGS) entry which is preliminary data.</text>
</comment>
<keyword evidence="3" id="KW-0762">Sugar transport</keyword>
<keyword evidence="3" id="KW-0813">Transport</keyword>
<evidence type="ECO:0000256" key="1">
    <source>
        <dbReference type="ARBA" id="ARBA00004653"/>
    </source>
</evidence>
<dbReference type="NCBIfam" id="TIGR00803">
    <property type="entry name" value="nst"/>
    <property type="match status" value="1"/>
</dbReference>
<feature type="transmembrane region" description="Helical" evidence="8">
    <location>
        <begin position="98"/>
        <end position="116"/>
    </location>
</feature>
<keyword evidence="10" id="KW-1185">Reference proteome</keyword>
<feature type="transmembrane region" description="Helical" evidence="8">
    <location>
        <begin position="305"/>
        <end position="330"/>
    </location>
</feature>
<feature type="transmembrane region" description="Helical" evidence="8">
    <location>
        <begin position="17"/>
        <end position="37"/>
    </location>
</feature>
<evidence type="ECO:0000256" key="2">
    <source>
        <dbReference type="ARBA" id="ARBA00009976"/>
    </source>
</evidence>
<evidence type="ECO:0000256" key="7">
    <source>
        <dbReference type="SAM" id="MobiDB-lite"/>
    </source>
</evidence>
<evidence type="ECO:0000313" key="10">
    <source>
        <dbReference type="Proteomes" id="UP000538472"/>
    </source>
</evidence>
<evidence type="ECO:0000256" key="5">
    <source>
        <dbReference type="ARBA" id="ARBA00022989"/>
    </source>
</evidence>
<dbReference type="SUPFAM" id="SSF103481">
    <property type="entry name" value="Multidrug resistance efflux transporter EmrE"/>
    <property type="match status" value="1"/>
</dbReference>
<keyword evidence="6 8" id="KW-0472">Membrane</keyword>
<organism evidence="9 10">
    <name type="scientific">Nyctibius bracteatus</name>
    <name type="common">Rufous potoo</name>
    <dbReference type="NCBI Taxonomy" id="48426"/>
    <lineage>
        <taxon>Eukaryota</taxon>
        <taxon>Metazoa</taxon>
        <taxon>Chordata</taxon>
        <taxon>Craniata</taxon>
        <taxon>Vertebrata</taxon>
        <taxon>Euteleostomi</taxon>
        <taxon>Archelosauria</taxon>
        <taxon>Archosauria</taxon>
        <taxon>Dinosauria</taxon>
        <taxon>Saurischia</taxon>
        <taxon>Theropoda</taxon>
        <taxon>Coelurosauria</taxon>
        <taxon>Aves</taxon>
        <taxon>Neognathae</taxon>
        <taxon>Neoaves</taxon>
        <taxon>Strisores</taxon>
        <taxon>Caprimulgiformes</taxon>
        <taxon>Nyctibiidae</taxon>
        <taxon>Nyctibius</taxon>
    </lineage>
</organism>
<evidence type="ECO:0000256" key="4">
    <source>
        <dbReference type="ARBA" id="ARBA00022692"/>
    </source>
</evidence>
<sequence>METKCCRRFVFCSKTTIYTFLLGGVFITLGSSRILLMKYSANEDNKYDYLPTTVNICSEVVKLVLCVVLALWVKKKEGCLDHPFECLSWKNFYNSMKWSIPAFLYFLDNLIVFYVLSYLQPAMAVLFSNFVIITTALLFRIVLKRKLSWVQWASLVILFLSIVALTLGTGGHQQSLAAHGFHHSVFFHPSNHCLLYTGPEEACLEKGNCIAPSFLPSFHWNVTSTMAGALKPLRLGLGHLLILVQCFVSALANIYNEKILKDGDQLAESIFMQNSKLYAFGVLFNGLMLGLRAKDRRQIGNCGFFYGHNIFSVALIFVTAFLGLSVAFILKFRDNMFHVMTAQITTVIITTVSFIIFDFRPSLEFFLEAPVVLLSIFIYNASKPRGLECATLRERGKLVKGDAWERSSGDGEEFERLNKPSSDIDTDEDSL</sequence>
<dbReference type="GO" id="GO:0015165">
    <property type="term" value="F:pyrimidine nucleotide-sugar transmembrane transporter activity"/>
    <property type="evidence" value="ECO:0007669"/>
    <property type="project" value="InterPro"/>
</dbReference>
<dbReference type="Proteomes" id="UP000538472">
    <property type="component" value="Unassembled WGS sequence"/>
</dbReference>
<feature type="transmembrane region" description="Helical" evidence="8">
    <location>
        <begin position="49"/>
        <end position="73"/>
    </location>
</feature>